<proteinExistence type="predicted"/>
<feature type="signal peptide" evidence="1">
    <location>
        <begin position="1"/>
        <end position="26"/>
    </location>
</feature>
<protein>
    <submittedName>
        <fullName evidence="2">Uncharacterized protein</fullName>
    </submittedName>
</protein>
<gene>
    <name evidence="2" type="ORF">M2319_001768</name>
</gene>
<comment type="caution">
    <text evidence="2">The sequence shown here is derived from an EMBL/GenBank/DDBJ whole genome shotgun (WGS) entry which is preliminary data.</text>
</comment>
<keyword evidence="3" id="KW-1185">Reference proteome</keyword>
<evidence type="ECO:0000256" key="1">
    <source>
        <dbReference type="SAM" id="SignalP"/>
    </source>
</evidence>
<organism evidence="2 3">
    <name type="scientific">Rhodobium gokarnense</name>
    <dbReference type="NCBI Taxonomy" id="364296"/>
    <lineage>
        <taxon>Bacteria</taxon>
        <taxon>Pseudomonadati</taxon>
        <taxon>Pseudomonadota</taxon>
        <taxon>Alphaproteobacteria</taxon>
        <taxon>Hyphomicrobiales</taxon>
        <taxon>Rhodobiaceae</taxon>
        <taxon>Rhodobium</taxon>
    </lineage>
</organism>
<dbReference type="Proteomes" id="UP001209755">
    <property type="component" value="Unassembled WGS sequence"/>
</dbReference>
<name>A0ABT3HAL0_9HYPH</name>
<keyword evidence="1" id="KW-0732">Signal</keyword>
<evidence type="ECO:0000313" key="3">
    <source>
        <dbReference type="Proteomes" id="UP001209755"/>
    </source>
</evidence>
<accession>A0ABT3HAL0</accession>
<feature type="chain" id="PRO_5046625357" evidence="1">
    <location>
        <begin position="27"/>
        <end position="144"/>
    </location>
</feature>
<sequence length="144" mass="15890">MTATRITNIVAGAALAAILWSVPASADEVSDAIAGIDPAITHMRIFGEWKKDDAEGHYRAIIRREAEPDVIRFFIQKVSADAVVSTIELTEIHDRKLKLTGYNFEIDQFGLTLFVEVGAGDANDTTYEAFFNEDGTYMFQPASN</sequence>
<reference evidence="3" key="1">
    <citation type="submission" date="2023-07" db="EMBL/GenBank/DDBJ databases">
        <title>Genome sequencing of Purple Non-Sulfur Bacteria from various extreme environments.</title>
        <authorList>
            <person name="Mayer M."/>
        </authorList>
    </citation>
    <scope>NUCLEOTIDE SEQUENCE [LARGE SCALE GENOMIC DNA]</scope>
    <source>
        <strain evidence="3">DSM 17935</strain>
    </source>
</reference>
<dbReference type="EMBL" id="JAOQNS010000004">
    <property type="protein sequence ID" value="MCW2307437.1"/>
    <property type="molecule type" value="Genomic_DNA"/>
</dbReference>
<evidence type="ECO:0000313" key="2">
    <source>
        <dbReference type="EMBL" id="MCW2307437.1"/>
    </source>
</evidence>
<dbReference type="RefSeq" id="WP_264601092.1">
    <property type="nucleotide sequence ID" value="NZ_JAOQNS010000004.1"/>
</dbReference>